<keyword evidence="1" id="KW-0812">Transmembrane</keyword>
<feature type="transmembrane region" description="Helical" evidence="1">
    <location>
        <begin position="12"/>
        <end position="32"/>
    </location>
</feature>
<keyword evidence="1" id="KW-0472">Membrane</keyword>
<feature type="transmembrane region" description="Helical" evidence="1">
    <location>
        <begin position="44"/>
        <end position="64"/>
    </location>
</feature>
<sequence>MHKDSELARIRCRQCILVFSYVFIAISTFISFYLVSEMGVRDGLAWLTITAMLWAPNVVMAIWLKVLNRRKNKSFIPWSIAILIAIIIEPIMLFDAVYIHPDPQSPIVIMLIPVLQILILVGAVPIMMWFEY</sequence>
<dbReference type="Proteomes" id="UP000510822">
    <property type="component" value="Chromosome"/>
</dbReference>
<evidence type="ECO:0000313" key="3">
    <source>
        <dbReference type="Proteomes" id="UP000510822"/>
    </source>
</evidence>
<feature type="transmembrane region" description="Helical" evidence="1">
    <location>
        <begin position="76"/>
        <end position="101"/>
    </location>
</feature>
<organism evidence="2 3">
    <name type="scientific">Chitinibacter fontanus</name>
    <dbReference type="NCBI Taxonomy" id="1737446"/>
    <lineage>
        <taxon>Bacteria</taxon>
        <taxon>Pseudomonadati</taxon>
        <taxon>Pseudomonadota</taxon>
        <taxon>Betaproteobacteria</taxon>
        <taxon>Neisseriales</taxon>
        <taxon>Chitinibacteraceae</taxon>
        <taxon>Chitinibacter</taxon>
    </lineage>
</organism>
<feature type="transmembrane region" description="Helical" evidence="1">
    <location>
        <begin position="107"/>
        <end position="130"/>
    </location>
</feature>
<dbReference type="EMBL" id="CP058952">
    <property type="protein sequence ID" value="QLI81522.1"/>
    <property type="molecule type" value="Genomic_DNA"/>
</dbReference>
<keyword evidence="1" id="KW-1133">Transmembrane helix</keyword>
<dbReference type="RefSeq" id="WP_180308647.1">
    <property type="nucleotide sequence ID" value="NZ_CP058952.1"/>
</dbReference>
<dbReference type="AlphaFoldDB" id="A0A7D5Z721"/>
<gene>
    <name evidence="2" type="ORF">HZU75_08255</name>
</gene>
<accession>A0A7D5Z721</accession>
<evidence type="ECO:0000313" key="2">
    <source>
        <dbReference type="EMBL" id="QLI81522.1"/>
    </source>
</evidence>
<proteinExistence type="predicted"/>
<evidence type="ECO:0000256" key="1">
    <source>
        <dbReference type="SAM" id="Phobius"/>
    </source>
</evidence>
<protein>
    <submittedName>
        <fullName evidence="2">Uncharacterized protein</fullName>
    </submittedName>
</protein>
<name>A0A7D5Z721_9NEIS</name>
<reference evidence="2 3" key="1">
    <citation type="journal article" date="2016" name="Int. J. Syst. Evol. Microbiol.">
        <title>Chitinibacter fontanus sp. nov., isolated from a spring.</title>
        <authorList>
            <person name="Sheu S.Y."/>
            <person name="Li Y.S."/>
            <person name="Young C.C."/>
            <person name="Chen W.M."/>
        </authorList>
    </citation>
    <scope>NUCLEOTIDE SEQUENCE [LARGE SCALE GENOMIC DNA]</scope>
    <source>
        <strain evidence="2 3">STM-7</strain>
    </source>
</reference>
<keyword evidence="3" id="KW-1185">Reference proteome</keyword>
<dbReference type="KEGG" id="cfon:HZU75_08255"/>